<dbReference type="RefSeq" id="WP_126051830.1">
    <property type="nucleotide sequence ID" value="NZ_QYTV02000009.1"/>
</dbReference>
<dbReference type="Proteomes" id="UP000287156">
    <property type="component" value="Unassembled WGS sequence"/>
</dbReference>
<dbReference type="AlphaFoldDB" id="A0A429XVA7"/>
<proteinExistence type="predicted"/>
<sequence length="68" mass="8134">MSHLTQPVEVRRNDLIDKLMIMGVYKHGEKHLFELSLRELEYKYRKVKSTSHPHSQMGSIRWVGRKVQ</sequence>
<dbReference type="EMBL" id="QYTV02000009">
    <property type="protein sequence ID" value="RST72206.1"/>
    <property type="molecule type" value="Genomic_DNA"/>
</dbReference>
<comment type="caution">
    <text evidence="1">The sequence shown here is derived from an EMBL/GenBank/DDBJ whole genome shotgun (WGS) entry which is preliminary data.</text>
</comment>
<dbReference type="InterPro" id="IPR025072">
    <property type="entry name" value="Fur_reg_FbpA"/>
</dbReference>
<keyword evidence="2" id="KW-1185">Reference proteome</keyword>
<evidence type="ECO:0000313" key="1">
    <source>
        <dbReference type="EMBL" id="RST72206.1"/>
    </source>
</evidence>
<gene>
    <name evidence="1" type="primary">fbpA</name>
    <name evidence="1" type="ORF">D4T97_016285</name>
</gene>
<dbReference type="Pfam" id="PF13076">
    <property type="entry name" value="Fur_reg_FbpA"/>
    <property type="match status" value="1"/>
</dbReference>
<reference evidence="1" key="1">
    <citation type="submission" date="2018-12" db="EMBL/GenBank/DDBJ databases">
        <authorList>
            <person name="Sun L."/>
            <person name="Chen Z."/>
        </authorList>
    </citation>
    <scope>NUCLEOTIDE SEQUENCE [LARGE SCALE GENOMIC DNA]</scope>
    <source>
        <strain evidence="1">3-2-2</strain>
    </source>
</reference>
<evidence type="ECO:0000313" key="2">
    <source>
        <dbReference type="Proteomes" id="UP000287156"/>
    </source>
</evidence>
<organism evidence="1 2">
    <name type="scientific">Siminovitchia acidinfaciens</name>
    <dbReference type="NCBI Taxonomy" id="2321395"/>
    <lineage>
        <taxon>Bacteria</taxon>
        <taxon>Bacillati</taxon>
        <taxon>Bacillota</taxon>
        <taxon>Bacilli</taxon>
        <taxon>Bacillales</taxon>
        <taxon>Bacillaceae</taxon>
        <taxon>Siminovitchia</taxon>
    </lineage>
</organism>
<dbReference type="OrthoDB" id="2972281at2"/>
<accession>A0A429XVA7</accession>
<protein>
    <submittedName>
        <fullName evidence="1">Fur-regulated basic protein FbpA</fullName>
    </submittedName>
</protein>
<name>A0A429XVA7_9BACI</name>